<dbReference type="VEuPathDB" id="FungiDB:Z518_07758"/>
<feature type="compositionally biased region" description="Polar residues" evidence="1">
    <location>
        <begin position="214"/>
        <end position="226"/>
    </location>
</feature>
<feature type="compositionally biased region" description="Pro residues" evidence="1">
    <location>
        <begin position="20"/>
        <end position="30"/>
    </location>
</feature>
<feature type="region of interest" description="Disordered" evidence="1">
    <location>
        <begin position="180"/>
        <end position="313"/>
    </location>
</feature>
<evidence type="ECO:0000256" key="1">
    <source>
        <dbReference type="SAM" id="MobiDB-lite"/>
    </source>
</evidence>
<feature type="region of interest" description="Disordered" evidence="1">
    <location>
        <begin position="96"/>
        <end position="160"/>
    </location>
</feature>
<feature type="compositionally biased region" description="Low complexity" evidence="1">
    <location>
        <begin position="229"/>
        <end position="238"/>
    </location>
</feature>
<dbReference type="AlphaFoldDB" id="A0A0D2IEE8"/>
<feature type="compositionally biased region" description="Polar residues" evidence="1">
    <location>
        <begin position="133"/>
        <end position="152"/>
    </location>
</feature>
<feature type="region of interest" description="Disordered" evidence="1">
    <location>
        <begin position="1"/>
        <end position="37"/>
    </location>
</feature>
<evidence type="ECO:0000313" key="2">
    <source>
        <dbReference type="EMBL" id="KIX04204.1"/>
    </source>
</evidence>
<feature type="compositionally biased region" description="Polar residues" evidence="1">
    <location>
        <begin position="269"/>
        <end position="284"/>
    </location>
</feature>
<sequence>MPTQGRAPSPAPSSGQAGPGAPPSSPPRPLNPRAELTEEQARAIMVNDDDFGAIPIEYRRNSPHILHSNDFHARPAFIPNTMPVLSPSFPPLDVHPGFMSPHAIPGSRYGHPQPQQPPTGPSQSHEPSRGCNAHNNMNVNSNTTHTSRSPGASHSLLPAFGTSARSNPLGLTTALASHAPISPSYTRGRTQGVEPGSTPGQRVGRICSPGASLVDNQHPQGSNSRPVQRAAGAGVGRANTHPTSPIAPQEEIRGDRTLPLDVGPRFCRVQQQSSTGTADNQQLPAENRPLAPHADVVRDKDTDADADGDGSYGVCFDCDGKPGAY</sequence>
<dbReference type="EMBL" id="KN847479">
    <property type="protein sequence ID" value="KIX04204.1"/>
    <property type="molecule type" value="Genomic_DNA"/>
</dbReference>
<keyword evidence="3" id="KW-1185">Reference proteome</keyword>
<reference evidence="2 3" key="1">
    <citation type="submission" date="2015-01" db="EMBL/GenBank/DDBJ databases">
        <title>The Genome Sequence of Rhinocladiella mackenzie CBS 650.93.</title>
        <authorList>
            <consortium name="The Broad Institute Genomics Platform"/>
            <person name="Cuomo C."/>
            <person name="de Hoog S."/>
            <person name="Gorbushina A."/>
            <person name="Stielow B."/>
            <person name="Teixiera M."/>
            <person name="Abouelleil A."/>
            <person name="Chapman S.B."/>
            <person name="Priest M."/>
            <person name="Young S.K."/>
            <person name="Wortman J."/>
            <person name="Nusbaum C."/>
            <person name="Birren B."/>
        </authorList>
    </citation>
    <scope>NUCLEOTIDE SEQUENCE [LARGE SCALE GENOMIC DNA]</scope>
    <source>
        <strain evidence="2 3">CBS 650.93</strain>
    </source>
</reference>
<organism evidence="2 3">
    <name type="scientific">Rhinocladiella mackenziei CBS 650.93</name>
    <dbReference type="NCBI Taxonomy" id="1442369"/>
    <lineage>
        <taxon>Eukaryota</taxon>
        <taxon>Fungi</taxon>
        <taxon>Dikarya</taxon>
        <taxon>Ascomycota</taxon>
        <taxon>Pezizomycotina</taxon>
        <taxon>Eurotiomycetes</taxon>
        <taxon>Chaetothyriomycetidae</taxon>
        <taxon>Chaetothyriales</taxon>
        <taxon>Herpotrichiellaceae</taxon>
        <taxon>Rhinocladiella</taxon>
    </lineage>
</organism>
<dbReference type="Proteomes" id="UP000053617">
    <property type="component" value="Unassembled WGS sequence"/>
</dbReference>
<proteinExistence type="predicted"/>
<name>A0A0D2IEE8_9EURO</name>
<gene>
    <name evidence="2" type="ORF">Z518_07758</name>
</gene>
<evidence type="ECO:0000313" key="3">
    <source>
        <dbReference type="Proteomes" id="UP000053617"/>
    </source>
</evidence>
<accession>A0A0D2IEE8</accession>
<dbReference type="GeneID" id="25295829"/>
<feature type="compositionally biased region" description="Low complexity" evidence="1">
    <location>
        <begin position="1"/>
        <end position="16"/>
    </location>
</feature>
<dbReference type="OrthoDB" id="4161849at2759"/>
<protein>
    <submittedName>
        <fullName evidence="2">Uncharacterized protein</fullName>
    </submittedName>
</protein>
<dbReference type="RefSeq" id="XP_013271340.1">
    <property type="nucleotide sequence ID" value="XM_013415886.1"/>
</dbReference>
<dbReference type="HOGENOM" id="CLU_855677_0_0_1"/>